<dbReference type="InterPro" id="IPR044643">
    <property type="entry name" value="TrpF_fam"/>
</dbReference>
<dbReference type="SUPFAM" id="SSF51366">
    <property type="entry name" value="Ribulose-phoshate binding barrel"/>
    <property type="match status" value="1"/>
</dbReference>
<sequence>MVDFPHTTPSVYRFAITLKFTDYSVYGYLIQAVSEDQSRLSRKGSESKQVAASLRDAKFPILVSPRCEILYFGETRLPVLVRKFIHTFSIPIEGSLTVFRVKICGIKLKSDVDCVRAAGGDAVGLNFFSKSVRYVDPESVSTMELSIHAQNSGLKRVGVFANASAEAIEKAIRPTSGHPNLIDIIQLHGDETLAEARQVESIGLPILRAIKLPTSPMDIGKIERSVRPWIDAGYAVLLDADGGAMHGGSGKTLDWASIRTWAESDQQRSTWILAGGLHPENVSEAIRLSGAARVDVASGVEEIRGQKSYAKIQAFCQAALK</sequence>
<evidence type="ECO:0000256" key="6">
    <source>
        <dbReference type="ARBA" id="ARBA00022822"/>
    </source>
</evidence>
<name>A0A5C6E944_9BACT</name>
<evidence type="ECO:0000313" key="12">
    <source>
        <dbReference type="Proteomes" id="UP000315471"/>
    </source>
</evidence>
<evidence type="ECO:0000259" key="10">
    <source>
        <dbReference type="Pfam" id="PF00697"/>
    </source>
</evidence>
<dbReference type="Proteomes" id="UP000315471">
    <property type="component" value="Unassembled WGS sequence"/>
</dbReference>
<keyword evidence="12" id="KW-1185">Reference proteome</keyword>
<dbReference type="PANTHER" id="PTHR42894">
    <property type="entry name" value="N-(5'-PHOSPHORIBOSYL)ANTHRANILATE ISOMERASE"/>
    <property type="match status" value="1"/>
</dbReference>
<keyword evidence="6 9" id="KW-0822">Tryptophan biosynthesis</keyword>
<dbReference type="Pfam" id="PF00697">
    <property type="entry name" value="PRAI"/>
    <property type="match status" value="1"/>
</dbReference>
<comment type="similarity">
    <text evidence="9">Belongs to the TrpF family.</text>
</comment>
<dbReference type="EMBL" id="SJPY01000002">
    <property type="protein sequence ID" value="TWU44006.1"/>
    <property type="molecule type" value="Genomic_DNA"/>
</dbReference>
<evidence type="ECO:0000256" key="9">
    <source>
        <dbReference type="HAMAP-Rule" id="MF_00135"/>
    </source>
</evidence>
<dbReference type="EC" id="5.3.1.24" evidence="3 9"/>
<evidence type="ECO:0000256" key="7">
    <source>
        <dbReference type="ARBA" id="ARBA00023141"/>
    </source>
</evidence>
<evidence type="ECO:0000313" key="11">
    <source>
        <dbReference type="EMBL" id="TWU44006.1"/>
    </source>
</evidence>
<evidence type="ECO:0000256" key="8">
    <source>
        <dbReference type="ARBA" id="ARBA00023235"/>
    </source>
</evidence>
<comment type="caution">
    <text evidence="11">The sequence shown here is derived from an EMBL/GenBank/DDBJ whole genome shotgun (WGS) entry which is preliminary data.</text>
</comment>
<dbReference type="InterPro" id="IPR001240">
    <property type="entry name" value="PRAI_dom"/>
</dbReference>
<dbReference type="HAMAP" id="MF_00135">
    <property type="entry name" value="PRAI"/>
    <property type="match status" value="1"/>
</dbReference>
<evidence type="ECO:0000256" key="2">
    <source>
        <dbReference type="ARBA" id="ARBA00004664"/>
    </source>
</evidence>
<proteinExistence type="inferred from homology"/>
<dbReference type="AlphaFoldDB" id="A0A5C6E944"/>
<dbReference type="CDD" id="cd00405">
    <property type="entry name" value="PRAI"/>
    <property type="match status" value="1"/>
</dbReference>
<evidence type="ECO:0000256" key="5">
    <source>
        <dbReference type="ARBA" id="ARBA00022605"/>
    </source>
</evidence>
<evidence type="ECO:0000256" key="4">
    <source>
        <dbReference type="ARBA" id="ARBA00022272"/>
    </source>
</evidence>
<dbReference type="UniPathway" id="UPA00035">
    <property type="reaction ID" value="UER00042"/>
</dbReference>
<dbReference type="GO" id="GO:0000162">
    <property type="term" value="P:L-tryptophan biosynthetic process"/>
    <property type="evidence" value="ECO:0007669"/>
    <property type="project" value="UniProtKB-UniRule"/>
</dbReference>
<evidence type="ECO:0000256" key="1">
    <source>
        <dbReference type="ARBA" id="ARBA00001164"/>
    </source>
</evidence>
<dbReference type="GO" id="GO:0004640">
    <property type="term" value="F:phosphoribosylanthranilate isomerase activity"/>
    <property type="evidence" value="ECO:0007669"/>
    <property type="project" value="UniProtKB-UniRule"/>
</dbReference>
<dbReference type="InterPro" id="IPR013785">
    <property type="entry name" value="Aldolase_TIM"/>
</dbReference>
<dbReference type="InterPro" id="IPR011060">
    <property type="entry name" value="RibuloseP-bd_barrel"/>
</dbReference>
<organism evidence="11 12">
    <name type="scientific">Novipirellula aureliae</name>
    <dbReference type="NCBI Taxonomy" id="2527966"/>
    <lineage>
        <taxon>Bacteria</taxon>
        <taxon>Pseudomonadati</taxon>
        <taxon>Planctomycetota</taxon>
        <taxon>Planctomycetia</taxon>
        <taxon>Pirellulales</taxon>
        <taxon>Pirellulaceae</taxon>
        <taxon>Novipirellula</taxon>
    </lineage>
</organism>
<accession>A0A5C6E944</accession>
<dbReference type="PANTHER" id="PTHR42894:SF1">
    <property type="entry name" value="N-(5'-PHOSPHORIBOSYL)ANTHRANILATE ISOMERASE"/>
    <property type="match status" value="1"/>
</dbReference>
<comment type="pathway">
    <text evidence="2 9">Amino-acid biosynthesis; L-tryptophan biosynthesis; L-tryptophan from chorismate: step 3/5.</text>
</comment>
<keyword evidence="5 9" id="KW-0028">Amino-acid biosynthesis</keyword>
<gene>
    <name evidence="9 11" type="primary">trpF</name>
    <name evidence="11" type="ORF">Q31b_15410</name>
</gene>
<dbReference type="OrthoDB" id="9786954at2"/>
<dbReference type="Gene3D" id="3.20.20.70">
    <property type="entry name" value="Aldolase class I"/>
    <property type="match status" value="1"/>
</dbReference>
<dbReference type="RefSeq" id="WP_146599046.1">
    <property type="nucleotide sequence ID" value="NZ_SJPY01000002.1"/>
</dbReference>
<comment type="catalytic activity">
    <reaction evidence="1 9">
        <text>N-(5-phospho-beta-D-ribosyl)anthranilate = 1-(2-carboxyphenylamino)-1-deoxy-D-ribulose 5-phosphate</text>
        <dbReference type="Rhea" id="RHEA:21540"/>
        <dbReference type="ChEBI" id="CHEBI:18277"/>
        <dbReference type="ChEBI" id="CHEBI:58613"/>
        <dbReference type="EC" id="5.3.1.24"/>
    </reaction>
</comment>
<feature type="domain" description="N-(5'phosphoribosyl) anthranilate isomerase (PRAI)" evidence="10">
    <location>
        <begin position="101"/>
        <end position="317"/>
    </location>
</feature>
<protein>
    <recommendedName>
        <fullName evidence="4 9">N-(5'-phosphoribosyl)anthranilate isomerase</fullName>
        <shortName evidence="9">PRAI</shortName>
        <ecNumber evidence="3 9">5.3.1.24</ecNumber>
    </recommendedName>
</protein>
<keyword evidence="7 9" id="KW-0057">Aromatic amino acid biosynthesis</keyword>
<keyword evidence="8 9" id="KW-0413">Isomerase</keyword>
<reference evidence="11 12" key="1">
    <citation type="submission" date="2019-02" db="EMBL/GenBank/DDBJ databases">
        <title>Deep-cultivation of Planctomycetes and their phenomic and genomic characterization uncovers novel biology.</title>
        <authorList>
            <person name="Wiegand S."/>
            <person name="Jogler M."/>
            <person name="Boedeker C."/>
            <person name="Pinto D."/>
            <person name="Vollmers J."/>
            <person name="Rivas-Marin E."/>
            <person name="Kohn T."/>
            <person name="Peeters S.H."/>
            <person name="Heuer A."/>
            <person name="Rast P."/>
            <person name="Oberbeckmann S."/>
            <person name="Bunk B."/>
            <person name="Jeske O."/>
            <person name="Meyerdierks A."/>
            <person name="Storesund J.E."/>
            <person name="Kallscheuer N."/>
            <person name="Luecker S."/>
            <person name="Lage O.M."/>
            <person name="Pohl T."/>
            <person name="Merkel B.J."/>
            <person name="Hornburger P."/>
            <person name="Mueller R.-W."/>
            <person name="Bruemmer F."/>
            <person name="Labrenz M."/>
            <person name="Spormann A.M."/>
            <person name="Op Den Camp H."/>
            <person name="Overmann J."/>
            <person name="Amann R."/>
            <person name="Jetten M.S.M."/>
            <person name="Mascher T."/>
            <person name="Medema M.H."/>
            <person name="Devos D.P."/>
            <person name="Kaster A.-K."/>
            <person name="Ovreas L."/>
            <person name="Rohde M."/>
            <person name="Galperin M.Y."/>
            <person name="Jogler C."/>
        </authorList>
    </citation>
    <scope>NUCLEOTIDE SEQUENCE [LARGE SCALE GENOMIC DNA]</scope>
    <source>
        <strain evidence="11 12">Q31b</strain>
    </source>
</reference>
<evidence type="ECO:0000256" key="3">
    <source>
        <dbReference type="ARBA" id="ARBA00012572"/>
    </source>
</evidence>